<name>A0A1G8LRN7_9FLAO</name>
<dbReference type="EMBL" id="FNEO01000001">
    <property type="protein sequence ID" value="SDI58348.1"/>
    <property type="molecule type" value="Genomic_DNA"/>
</dbReference>
<evidence type="ECO:0000313" key="1">
    <source>
        <dbReference type="EMBL" id="SDI58348.1"/>
    </source>
</evidence>
<comment type="caution">
    <text evidence="1">The sequence shown here is derived from an EMBL/GenBank/DDBJ whole genome shotgun (WGS) entry which is preliminary data.</text>
</comment>
<organism evidence="1 2">
    <name type="scientific">Flavobacterium glycines</name>
    <dbReference type="NCBI Taxonomy" id="551990"/>
    <lineage>
        <taxon>Bacteria</taxon>
        <taxon>Pseudomonadati</taxon>
        <taxon>Bacteroidota</taxon>
        <taxon>Flavobacteriia</taxon>
        <taxon>Flavobacteriales</taxon>
        <taxon>Flavobacteriaceae</taxon>
        <taxon>Flavobacterium</taxon>
    </lineage>
</organism>
<dbReference type="Proteomes" id="UP000182367">
    <property type="component" value="Unassembled WGS sequence"/>
</dbReference>
<sequence length="47" mass="5737">METILVLKVSIIYLQRILTIKFASPKKLKTKTIEYYKRKKYENKMEN</sequence>
<proteinExistence type="predicted"/>
<accession>A0A1G8LRN7</accession>
<gene>
    <name evidence="1" type="ORF">SAMN05192550_0270</name>
</gene>
<protein>
    <submittedName>
        <fullName evidence="1">Uncharacterized protein</fullName>
    </submittedName>
</protein>
<keyword evidence="2" id="KW-1185">Reference proteome</keyword>
<reference evidence="1 2" key="1">
    <citation type="submission" date="2016-10" db="EMBL/GenBank/DDBJ databases">
        <authorList>
            <person name="Varghese N."/>
            <person name="Submissions S."/>
        </authorList>
    </citation>
    <scope>NUCLEOTIDE SEQUENCE [LARGE SCALE GENOMIC DNA]</scope>
    <source>
        <strain evidence="1 2">Gm-149</strain>
    </source>
</reference>
<evidence type="ECO:0000313" key="2">
    <source>
        <dbReference type="Proteomes" id="UP000182367"/>
    </source>
</evidence>